<sequence>MRPRKAKPEEAHGPPAGKRSAWNGNQTKNIPSNSSKKAKALMLGLFYLSYSILSRFSESIFI</sequence>
<gene>
    <name evidence="2" type="ORF">FZC75_12030</name>
</gene>
<feature type="compositionally biased region" description="Polar residues" evidence="1">
    <location>
        <begin position="22"/>
        <end position="34"/>
    </location>
</feature>
<feature type="compositionally biased region" description="Basic and acidic residues" evidence="1">
    <location>
        <begin position="1"/>
        <end position="12"/>
    </location>
</feature>
<evidence type="ECO:0000313" key="3">
    <source>
        <dbReference type="Proteomes" id="UP000324517"/>
    </source>
</evidence>
<accession>A0A5D4T9C0</accession>
<reference evidence="2 3" key="1">
    <citation type="submission" date="2019-08" db="EMBL/GenBank/DDBJ databases">
        <title>Bacillus genomes from the desert of Cuatro Cienegas, Coahuila.</title>
        <authorList>
            <person name="Olmedo-Alvarez G."/>
        </authorList>
    </citation>
    <scope>NUCLEOTIDE SEQUENCE [LARGE SCALE GENOMIC DNA]</scope>
    <source>
        <strain evidence="2 3">CH98b_3T</strain>
    </source>
</reference>
<evidence type="ECO:0000256" key="1">
    <source>
        <dbReference type="SAM" id="MobiDB-lite"/>
    </source>
</evidence>
<name>A0A5D4T9C0_9BACI</name>
<dbReference type="Proteomes" id="UP000324517">
    <property type="component" value="Unassembled WGS sequence"/>
</dbReference>
<feature type="region of interest" description="Disordered" evidence="1">
    <location>
        <begin position="1"/>
        <end position="34"/>
    </location>
</feature>
<dbReference type="AlphaFoldDB" id="A0A5D4T9C0"/>
<proteinExistence type="predicted"/>
<dbReference type="OrthoDB" id="2943090at2"/>
<dbReference type="EMBL" id="VTET01000005">
    <property type="protein sequence ID" value="TYS71879.1"/>
    <property type="molecule type" value="Genomic_DNA"/>
</dbReference>
<organism evidence="2 3">
    <name type="scientific">Sutcliffiella horikoshii</name>
    <dbReference type="NCBI Taxonomy" id="79883"/>
    <lineage>
        <taxon>Bacteria</taxon>
        <taxon>Bacillati</taxon>
        <taxon>Bacillota</taxon>
        <taxon>Bacilli</taxon>
        <taxon>Bacillales</taxon>
        <taxon>Bacillaceae</taxon>
        <taxon>Sutcliffiella</taxon>
    </lineage>
</organism>
<protein>
    <submittedName>
        <fullName evidence="2">Uncharacterized protein</fullName>
    </submittedName>
</protein>
<comment type="caution">
    <text evidence="2">The sequence shown here is derived from an EMBL/GenBank/DDBJ whole genome shotgun (WGS) entry which is preliminary data.</text>
</comment>
<evidence type="ECO:0000313" key="2">
    <source>
        <dbReference type="EMBL" id="TYS71879.1"/>
    </source>
</evidence>